<dbReference type="EMBL" id="HE804045">
    <property type="protein sequence ID" value="CCH29570.1"/>
    <property type="molecule type" value="Genomic_DNA"/>
</dbReference>
<dbReference type="KEGG" id="sesp:BN6_22490"/>
<evidence type="ECO:0000256" key="1">
    <source>
        <dbReference type="ARBA" id="ARBA00005820"/>
    </source>
</evidence>
<dbReference type="STRING" id="1179773.BN6_22490"/>
<reference evidence="8 9" key="1">
    <citation type="journal article" date="2012" name="BMC Genomics">
        <title>Complete genome sequence of Saccharothrix espanaensis DSM 44229T and comparison to the other completely sequenced Pseudonocardiaceae.</title>
        <authorList>
            <person name="Strobel T."/>
            <person name="Al-Dilaimi A."/>
            <person name="Blom J."/>
            <person name="Gessner A."/>
            <person name="Kalinowski J."/>
            <person name="Luzhetska M."/>
            <person name="Puhler A."/>
            <person name="Szczepanowski R."/>
            <person name="Bechthold A."/>
            <person name="Ruckert C."/>
        </authorList>
    </citation>
    <scope>NUCLEOTIDE SEQUENCE [LARGE SCALE GENOMIC DNA]</scope>
    <source>
        <strain evidence="9">ATCC 51144 / DSM 44229 / JCM 9112 / NBRC 15066 / NRRL 15764</strain>
    </source>
</reference>
<dbReference type="SUPFAM" id="SSF46894">
    <property type="entry name" value="C-terminal effector domain of the bipartite response regulators"/>
    <property type="match status" value="1"/>
</dbReference>
<dbReference type="SUPFAM" id="SSF48452">
    <property type="entry name" value="TPR-like"/>
    <property type="match status" value="3"/>
</dbReference>
<dbReference type="InterPro" id="IPR016032">
    <property type="entry name" value="Sig_transdc_resp-reg_C-effctor"/>
</dbReference>
<dbReference type="Pfam" id="PF00486">
    <property type="entry name" value="Trans_reg_C"/>
    <property type="match status" value="1"/>
</dbReference>
<dbReference type="Pfam" id="PF03704">
    <property type="entry name" value="BTAD"/>
    <property type="match status" value="1"/>
</dbReference>
<evidence type="ECO:0000256" key="5">
    <source>
        <dbReference type="ARBA" id="ARBA00023163"/>
    </source>
</evidence>
<organism evidence="8 9">
    <name type="scientific">Saccharothrix espanaensis (strain ATCC 51144 / DSM 44229 / JCM 9112 / NBRC 15066 / NRRL 15764)</name>
    <dbReference type="NCBI Taxonomy" id="1179773"/>
    <lineage>
        <taxon>Bacteria</taxon>
        <taxon>Bacillati</taxon>
        <taxon>Actinomycetota</taxon>
        <taxon>Actinomycetes</taxon>
        <taxon>Pseudonocardiales</taxon>
        <taxon>Pseudonocardiaceae</taxon>
        <taxon>Saccharothrix</taxon>
    </lineage>
</organism>
<dbReference type="InterPro" id="IPR027417">
    <property type="entry name" value="P-loop_NTPase"/>
</dbReference>
<evidence type="ECO:0000256" key="6">
    <source>
        <dbReference type="PROSITE-ProRule" id="PRU01091"/>
    </source>
</evidence>
<dbReference type="InterPro" id="IPR001867">
    <property type="entry name" value="OmpR/PhoB-type_DNA-bd"/>
</dbReference>
<dbReference type="GO" id="GO:0006355">
    <property type="term" value="P:regulation of DNA-templated transcription"/>
    <property type="evidence" value="ECO:0007669"/>
    <property type="project" value="InterPro"/>
</dbReference>
<evidence type="ECO:0000256" key="4">
    <source>
        <dbReference type="ARBA" id="ARBA00023125"/>
    </source>
</evidence>
<dbReference type="Pfam" id="PF13424">
    <property type="entry name" value="TPR_12"/>
    <property type="match status" value="1"/>
</dbReference>
<dbReference type="InterPro" id="IPR036388">
    <property type="entry name" value="WH-like_DNA-bd_sf"/>
</dbReference>
<evidence type="ECO:0000313" key="9">
    <source>
        <dbReference type="Proteomes" id="UP000006281"/>
    </source>
</evidence>
<dbReference type="eggNOG" id="COG3629">
    <property type="taxonomic scope" value="Bacteria"/>
</dbReference>
<evidence type="ECO:0000256" key="2">
    <source>
        <dbReference type="ARBA" id="ARBA00022737"/>
    </source>
</evidence>
<dbReference type="Gene3D" id="1.10.10.10">
    <property type="entry name" value="Winged helix-like DNA-binding domain superfamily/Winged helix DNA-binding domain"/>
    <property type="match status" value="1"/>
</dbReference>
<dbReference type="SUPFAM" id="SSF52540">
    <property type="entry name" value="P-loop containing nucleoside triphosphate hydrolases"/>
    <property type="match status" value="1"/>
</dbReference>
<dbReference type="InterPro" id="IPR002182">
    <property type="entry name" value="NB-ARC"/>
</dbReference>
<dbReference type="PATRIC" id="fig|1179773.3.peg.2241"/>
<dbReference type="Pfam" id="PF00931">
    <property type="entry name" value="NB-ARC"/>
    <property type="match status" value="1"/>
</dbReference>
<evidence type="ECO:0000259" key="7">
    <source>
        <dbReference type="PROSITE" id="PS51755"/>
    </source>
</evidence>
<proteinExistence type="inferred from homology"/>
<dbReference type="PANTHER" id="PTHR35807:SF1">
    <property type="entry name" value="TRANSCRIPTIONAL REGULATOR REDD"/>
    <property type="match status" value="1"/>
</dbReference>
<keyword evidence="2" id="KW-0677">Repeat</keyword>
<keyword evidence="5" id="KW-0804">Transcription</keyword>
<dbReference type="Proteomes" id="UP000006281">
    <property type="component" value="Chromosome"/>
</dbReference>
<gene>
    <name evidence="8" type="ordered locus">BN6_22490</name>
</gene>
<sequence>MGRTWVILGRVHPSPARGGRRRTPRLSSLAAAGGAVGAIRFSLLGQIEAWLGPNAVDLGHQKQRYVLAALLVDADRVVPLTRILERVWGEDAPRGAQNTLHSYLSRLRRALSSDAGHVLIERHPGGYVARVDPDVVDVHRFRRLVAQAKATGRPGEAAELVRQALELWRGEPFSGAVSAWFTTHRTTLQREHAAAQLDLCDLLLRCGRDADALAIASVRSAENPLDERVAGQLALALHRLGRTADALACVDRTRRSLVAELGVDPGVALVELRRRVLAADPELLRIEVDAEQEAPAEAVTWSAPATLPPDVHDFTDRAGQPAALVERSIAGGRVVAVVGMGGIGKSSLARHVAHRVADRFPDGQLWVDLGGAAPGDVLARLLRTLGVPDRAIPADHVERGDLFRTMLRGRTVLLVLDNATAVGQVYPLLPGAGGCAVLVTSRAKPTGAEGVEWVELDVFTTDEGVALLTSLVGAQRVAAEPAAAERIVALCGGLPLAVRIAGARLAARRTWRLDHLVGQLSDERRRLDRLAVGDLEVRASFAMSYAGLTPTARRLLRLLGLVAVPDFPPWVAAVLLELPLDEAIGHAEELVDAHLLTVSEVDPVGQYRYRCHDLIRLFAAEHAEDEETAADRDRAVERALGGWLAHAERLTGFVPGPCYARIGGAAHRPPVDDLVPDLSPEWSDTWFDAERSALISAVRQACRAGSTDLAFDLAGCLEKYFDLRGMYSDWLALNREVLDVCVRHGNRLGEAVMRRGLLDVTTWISDGPGEAMDRMRVEALALWDLFVELGHDAGASDVAVMHSWSSTAAGRHAEAVATAEAALVLAGRAGHVGGLARAELALAVAHFDNRQVAVAVRHAERALTHARELGNPRWEATALQFAGIGYREAGEFEVSKHMLDQSLAIARTYRDSYTEVLTLLASARLHLRVDLERACADAERSLALSRRHRMTHHTAEGLELLGLLALEQNRPHDAVVHLEESVALWRTRGWHSYHAAALESLGRAYEHVDQVAARRAFAEAREVYLRIGDTDRAARIRG</sequence>
<evidence type="ECO:0000313" key="8">
    <source>
        <dbReference type="EMBL" id="CCH29570.1"/>
    </source>
</evidence>
<keyword evidence="3" id="KW-0805">Transcription regulation</keyword>
<evidence type="ECO:0000256" key="3">
    <source>
        <dbReference type="ARBA" id="ARBA00023015"/>
    </source>
</evidence>
<accession>K0JQG2</accession>
<feature type="DNA-binding region" description="OmpR/PhoB-type" evidence="6">
    <location>
        <begin position="27"/>
        <end position="131"/>
    </location>
</feature>
<dbReference type="Gene3D" id="1.10.8.430">
    <property type="entry name" value="Helical domain of apoptotic protease-activating factors"/>
    <property type="match status" value="1"/>
</dbReference>
<dbReference type="InterPro" id="IPR005158">
    <property type="entry name" value="BTAD"/>
</dbReference>
<dbReference type="AlphaFoldDB" id="K0JQG2"/>
<dbReference type="eggNOG" id="COG3903">
    <property type="taxonomic scope" value="Bacteria"/>
</dbReference>
<dbReference type="Gene3D" id="1.25.40.10">
    <property type="entry name" value="Tetratricopeptide repeat domain"/>
    <property type="match status" value="3"/>
</dbReference>
<dbReference type="PROSITE" id="PS51755">
    <property type="entry name" value="OMPR_PHOB"/>
    <property type="match status" value="1"/>
</dbReference>
<dbReference type="CDD" id="cd15831">
    <property type="entry name" value="BTAD"/>
    <property type="match status" value="1"/>
</dbReference>
<dbReference type="SMART" id="SM01043">
    <property type="entry name" value="BTAD"/>
    <property type="match status" value="1"/>
</dbReference>
<dbReference type="SMART" id="SM00862">
    <property type="entry name" value="Trans_reg_C"/>
    <property type="match status" value="1"/>
</dbReference>
<keyword evidence="4 6" id="KW-0238">DNA-binding</keyword>
<dbReference type="InterPro" id="IPR042197">
    <property type="entry name" value="Apaf_helical"/>
</dbReference>
<name>K0JQG2_SACES</name>
<dbReference type="GO" id="GO:0043531">
    <property type="term" value="F:ADP binding"/>
    <property type="evidence" value="ECO:0007669"/>
    <property type="project" value="InterPro"/>
</dbReference>
<dbReference type="InterPro" id="IPR051677">
    <property type="entry name" value="AfsR-DnrI-RedD_regulator"/>
</dbReference>
<dbReference type="GO" id="GO:0000160">
    <property type="term" value="P:phosphorelay signal transduction system"/>
    <property type="evidence" value="ECO:0007669"/>
    <property type="project" value="InterPro"/>
</dbReference>
<feature type="domain" description="OmpR/PhoB-type" evidence="7">
    <location>
        <begin position="27"/>
        <end position="131"/>
    </location>
</feature>
<dbReference type="GO" id="GO:0003677">
    <property type="term" value="F:DNA binding"/>
    <property type="evidence" value="ECO:0007669"/>
    <property type="project" value="UniProtKB-UniRule"/>
</dbReference>
<dbReference type="HOGENOM" id="CLU_004665_2_0_11"/>
<dbReference type="Gene3D" id="3.40.50.300">
    <property type="entry name" value="P-loop containing nucleotide triphosphate hydrolases"/>
    <property type="match status" value="1"/>
</dbReference>
<dbReference type="PRINTS" id="PR00364">
    <property type="entry name" value="DISEASERSIST"/>
</dbReference>
<comment type="similarity">
    <text evidence="1">Belongs to the AfsR/DnrI/RedD regulatory family.</text>
</comment>
<dbReference type="InterPro" id="IPR011990">
    <property type="entry name" value="TPR-like_helical_dom_sf"/>
</dbReference>
<keyword evidence="9" id="KW-1185">Reference proteome</keyword>
<dbReference type="PANTHER" id="PTHR35807">
    <property type="entry name" value="TRANSCRIPTIONAL REGULATOR REDD-RELATED"/>
    <property type="match status" value="1"/>
</dbReference>
<protein>
    <submittedName>
        <fullName evidence="8">Transcriptional regulator, SARP family</fullName>
    </submittedName>
</protein>